<keyword evidence="3" id="KW-1185">Reference proteome</keyword>
<dbReference type="Proteomes" id="UP001634007">
    <property type="component" value="Unassembled WGS sequence"/>
</dbReference>
<feature type="domain" description="RNase H type-1" evidence="1">
    <location>
        <begin position="47"/>
        <end position="169"/>
    </location>
</feature>
<proteinExistence type="predicted"/>
<dbReference type="CDD" id="cd06222">
    <property type="entry name" value="RNase_H_like"/>
    <property type="match status" value="1"/>
</dbReference>
<dbReference type="PANTHER" id="PTHR47723">
    <property type="entry name" value="OS05G0353850 PROTEIN"/>
    <property type="match status" value="1"/>
</dbReference>
<protein>
    <recommendedName>
        <fullName evidence="1">RNase H type-1 domain-containing protein</fullName>
    </recommendedName>
</protein>
<name>A0ABD3IWE1_EUCGL</name>
<evidence type="ECO:0000313" key="2">
    <source>
        <dbReference type="EMBL" id="KAL3718090.1"/>
    </source>
</evidence>
<evidence type="ECO:0000259" key="1">
    <source>
        <dbReference type="Pfam" id="PF13456"/>
    </source>
</evidence>
<accession>A0ABD3IWE1</accession>
<dbReference type="InterPro" id="IPR036397">
    <property type="entry name" value="RNaseH_sf"/>
</dbReference>
<gene>
    <name evidence="2" type="ORF">ACJRO7_003258</name>
</gene>
<sequence length="203" mass="22298">MAIMETHSRHIFISSKPCSSLQPCPVSHLHTVNHRWRPPDPGVMKLNVDASYLSPTDEASVAGVCQDSTGHLIDGFASSIRASSALQAEAIALNSALKFLLQRGLETDRIIVESDSLVCVEAICDPEKRPWELRPILDETLTMKLRCPNLQIIHCHRGANALADCLVKAHRASLLPPNWVSQLPIFLQDLVLSKLPVNSLICA</sequence>
<dbReference type="AlphaFoldDB" id="A0ABD3IWE1"/>
<dbReference type="PANTHER" id="PTHR47723:SF19">
    <property type="entry name" value="POLYNUCLEOTIDYL TRANSFERASE, RIBONUCLEASE H-LIKE SUPERFAMILY PROTEIN"/>
    <property type="match status" value="1"/>
</dbReference>
<dbReference type="Pfam" id="PF13456">
    <property type="entry name" value="RVT_3"/>
    <property type="match status" value="1"/>
</dbReference>
<dbReference type="InterPro" id="IPR012337">
    <property type="entry name" value="RNaseH-like_sf"/>
</dbReference>
<dbReference type="InterPro" id="IPR044730">
    <property type="entry name" value="RNase_H-like_dom_plant"/>
</dbReference>
<dbReference type="SUPFAM" id="SSF53098">
    <property type="entry name" value="Ribonuclease H-like"/>
    <property type="match status" value="1"/>
</dbReference>
<dbReference type="Gene3D" id="3.30.420.10">
    <property type="entry name" value="Ribonuclease H-like superfamily/Ribonuclease H"/>
    <property type="match status" value="1"/>
</dbReference>
<dbReference type="EMBL" id="JBJKBG010000010">
    <property type="protein sequence ID" value="KAL3718090.1"/>
    <property type="molecule type" value="Genomic_DNA"/>
</dbReference>
<evidence type="ECO:0000313" key="3">
    <source>
        <dbReference type="Proteomes" id="UP001634007"/>
    </source>
</evidence>
<organism evidence="2 3">
    <name type="scientific">Eucalyptus globulus</name>
    <name type="common">Tasmanian blue gum</name>
    <dbReference type="NCBI Taxonomy" id="34317"/>
    <lineage>
        <taxon>Eukaryota</taxon>
        <taxon>Viridiplantae</taxon>
        <taxon>Streptophyta</taxon>
        <taxon>Embryophyta</taxon>
        <taxon>Tracheophyta</taxon>
        <taxon>Spermatophyta</taxon>
        <taxon>Magnoliopsida</taxon>
        <taxon>eudicotyledons</taxon>
        <taxon>Gunneridae</taxon>
        <taxon>Pentapetalae</taxon>
        <taxon>rosids</taxon>
        <taxon>malvids</taxon>
        <taxon>Myrtales</taxon>
        <taxon>Myrtaceae</taxon>
        <taxon>Myrtoideae</taxon>
        <taxon>Eucalypteae</taxon>
        <taxon>Eucalyptus</taxon>
    </lineage>
</organism>
<dbReference type="InterPro" id="IPR053151">
    <property type="entry name" value="RNase_H-like"/>
</dbReference>
<dbReference type="InterPro" id="IPR002156">
    <property type="entry name" value="RNaseH_domain"/>
</dbReference>
<comment type="caution">
    <text evidence="2">The sequence shown here is derived from an EMBL/GenBank/DDBJ whole genome shotgun (WGS) entry which is preliminary data.</text>
</comment>
<reference evidence="2 3" key="1">
    <citation type="submission" date="2024-11" db="EMBL/GenBank/DDBJ databases">
        <title>Chromosome-level genome assembly of Eucalyptus globulus Labill. provides insights into its genome evolution.</title>
        <authorList>
            <person name="Li X."/>
        </authorList>
    </citation>
    <scope>NUCLEOTIDE SEQUENCE [LARGE SCALE GENOMIC DNA]</scope>
    <source>
        <strain evidence="2">CL2024</strain>
        <tissue evidence="2">Fresh tender leaves</tissue>
    </source>
</reference>